<dbReference type="PROSITE" id="PS50111">
    <property type="entry name" value="CHEMOTAXIS_TRANSDUC_2"/>
    <property type="match status" value="1"/>
</dbReference>
<dbReference type="PANTHER" id="PTHR32089">
    <property type="entry name" value="METHYL-ACCEPTING CHEMOTAXIS PROTEIN MCPB"/>
    <property type="match status" value="1"/>
</dbReference>
<gene>
    <name evidence="5" type="ORF">QC825_10650</name>
</gene>
<accession>A0ABU1GYZ5</accession>
<keyword evidence="2 3" id="KW-0807">Transducer</keyword>
<dbReference type="InterPro" id="IPR004089">
    <property type="entry name" value="MCPsignal_dom"/>
</dbReference>
<sequence length="395" mass="44051">MNFVSALCARFNCEAHQLEHYLKSYTFAIRINGELYIRSILKFDVEAGCAHFACDLACGDELVMVQPTDFCAQTDADFKAHHEGKGRLVGGLLNDCILRRLNNDQALAHLDTFDPHRVCGFSTFGELLGVNINQTLSALLIYDPAPTFKDTYTSEFVTHYSDFSNYFNETELKRLYMMDRMKSLLIDNLTDYRRFTESIMQDFPEFQASMTTFADTLDEVTQLVLKFSNDMSRNSATSAEVSERVHELNTNTAQANDLLGIIHGIAQQTNLLALNAAVEAARAGEHGRGFAVVAEEVRSLAIKTQDSLTQITDVIGAVHGSVGTVSDRLEHMAALVAEFTLQGNQIQQTVTASCAEADQSKQGLDQMLTRTASIHQRMEQDAEHMEDILKLSRLH</sequence>
<dbReference type="SUPFAM" id="SSF58104">
    <property type="entry name" value="Methyl-accepting chemotaxis protein (MCP) signaling domain"/>
    <property type="match status" value="1"/>
</dbReference>
<dbReference type="InterPro" id="IPR019494">
    <property type="entry name" value="FIST_C"/>
</dbReference>
<dbReference type="Pfam" id="PF10442">
    <property type="entry name" value="FIST_C"/>
    <property type="match status" value="1"/>
</dbReference>
<feature type="domain" description="Methyl-accepting transducer" evidence="4">
    <location>
        <begin position="197"/>
        <end position="389"/>
    </location>
</feature>
<evidence type="ECO:0000256" key="2">
    <source>
        <dbReference type="ARBA" id="ARBA00023224"/>
    </source>
</evidence>
<dbReference type="RefSeq" id="WP_285836112.1">
    <property type="nucleotide sequence ID" value="NZ_JARWAO010000005.1"/>
</dbReference>
<dbReference type="PANTHER" id="PTHR32089:SF112">
    <property type="entry name" value="LYSOZYME-LIKE PROTEIN-RELATED"/>
    <property type="match status" value="1"/>
</dbReference>
<comment type="caution">
    <text evidence="5">The sequence shown here is derived from an EMBL/GenBank/DDBJ whole genome shotgun (WGS) entry which is preliminary data.</text>
</comment>
<evidence type="ECO:0000259" key="4">
    <source>
        <dbReference type="PROSITE" id="PS50111"/>
    </source>
</evidence>
<evidence type="ECO:0000256" key="1">
    <source>
        <dbReference type="ARBA" id="ARBA00004370"/>
    </source>
</evidence>
<dbReference type="SMART" id="SM00283">
    <property type="entry name" value="MA"/>
    <property type="match status" value="1"/>
</dbReference>
<organism evidence="5 6">
    <name type="scientific">Larsenimonas suaedae</name>
    <dbReference type="NCBI Taxonomy" id="1851019"/>
    <lineage>
        <taxon>Bacteria</taxon>
        <taxon>Pseudomonadati</taxon>
        <taxon>Pseudomonadota</taxon>
        <taxon>Gammaproteobacteria</taxon>
        <taxon>Oceanospirillales</taxon>
        <taxon>Halomonadaceae</taxon>
        <taxon>Larsenimonas</taxon>
    </lineage>
</organism>
<comment type="subcellular location">
    <subcellularLocation>
        <location evidence="1">Membrane</location>
    </subcellularLocation>
</comment>
<reference evidence="5 6" key="1">
    <citation type="submission" date="2023-04" db="EMBL/GenBank/DDBJ databases">
        <title>A long-awaited taxogenomic arrangement of the family Halomonadaceae.</title>
        <authorList>
            <person name="De La Haba R."/>
            <person name="Chuvochina M."/>
            <person name="Wittouck S."/>
            <person name="Arahal D.R."/>
            <person name="Sanchez-Porro C."/>
            <person name="Hugenholtz P."/>
            <person name="Ventosa A."/>
        </authorList>
    </citation>
    <scope>NUCLEOTIDE SEQUENCE [LARGE SCALE GENOMIC DNA]</scope>
    <source>
        <strain evidence="5 6">DSM 22428</strain>
    </source>
</reference>
<keyword evidence="6" id="KW-1185">Reference proteome</keyword>
<evidence type="ECO:0000313" key="5">
    <source>
        <dbReference type="EMBL" id="MDR5896533.1"/>
    </source>
</evidence>
<proteinExistence type="predicted"/>
<protein>
    <submittedName>
        <fullName evidence="5">Methyl-accepting chemotaxis protein</fullName>
    </submittedName>
</protein>
<evidence type="ECO:0000313" key="6">
    <source>
        <dbReference type="Proteomes" id="UP001269375"/>
    </source>
</evidence>
<dbReference type="Proteomes" id="UP001269375">
    <property type="component" value="Unassembled WGS sequence"/>
</dbReference>
<dbReference type="EMBL" id="JARWAO010000005">
    <property type="protein sequence ID" value="MDR5896533.1"/>
    <property type="molecule type" value="Genomic_DNA"/>
</dbReference>
<dbReference type="SMART" id="SM01204">
    <property type="entry name" value="FIST_C"/>
    <property type="match status" value="1"/>
</dbReference>
<dbReference type="Gene3D" id="1.10.287.950">
    <property type="entry name" value="Methyl-accepting chemotaxis protein"/>
    <property type="match status" value="1"/>
</dbReference>
<evidence type="ECO:0000256" key="3">
    <source>
        <dbReference type="PROSITE-ProRule" id="PRU00284"/>
    </source>
</evidence>
<name>A0ABU1GYZ5_9GAMM</name>
<dbReference type="Pfam" id="PF00015">
    <property type="entry name" value="MCPsignal"/>
    <property type="match status" value="1"/>
</dbReference>